<reference evidence="9" key="1">
    <citation type="submission" date="2017-02" db="UniProtKB">
        <authorList>
            <consortium name="WormBaseParasite"/>
        </authorList>
    </citation>
    <scope>IDENTIFICATION</scope>
</reference>
<dbReference type="GO" id="GO:0016020">
    <property type="term" value="C:membrane"/>
    <property type="evidence" value="ECO:0007669"/>
    <property type="project" value="UniProtKB-SubCell"/>
</dbReference>
<dbReference type="PANTHER" id="PTHR23033">
    <property type="entry name" value="BETA1,3-GALACTOSYLTRANSFERASE"/>
    <property type="match status" value="1"/>
</dbReference>
<dbReference type="WBParaSite" id="EVEC_0001327701-mRNA-1">
    <property type="protein sequence ID" value="EVEC_0001327701-mRNA-1"/>
    <property type="gene ID" value="EVEC_0001327701"/>
</dbReference>
<evidence type="ECO:0000313" key="8">
    <source>
        <dbReference type="Proteomes" id="UP000274131"/>
    </source>
</evidence>
<evidence type="ECO:0000256" key="2">
    <source>
        <dbReference type="ARBA" id="ARBA00006462"/>
    </source>
</evidence>
<evidence type="ECO:0000256" key="4">
    <source>
        <dbReference type="ARBA" id="ARBA00022968"/>
    </source>
</evidence>
<dbReference type="Proteomes" id="UP000274131">
    <property type="component" value="Unassembled WGS sequence"/>
</dbReference>
<evidence type="ECO:0000313" key="9">
    <source>
        <dbReference type="WBParaSite" id="EVEC_0001327701-mRNA-1"/>
    </source>
</evidence>
<dbReference type="PANTHER" id="PTHR23033:SF14">
    <property type="entry name" value="GLYCOPROTEIN-N-ACETYLGALACTOSAMINE 3-BETA-GALACTOSYLTRANSFERASE 1-RELATED"/>
    <property type="match status" value="1"/>
</dbReference>
<evidence type="ECO:0000256" key="3">
    <source>
        <dbReference type="ARBA" id="ARBA00022692"/>
    </source>
</evidence>
<evidence type="ECO:0000313" key="7">
    <source>
        <dbReference type="EMBL" id="VDD97671.1"/>
    </source>
</evidence>
<proteinExistence type="inferred from homology"/>
<dbReference type="STRING" id="51028.A0A0N4VQH6"/>
<dbReference type="GO" id="GO:0016263">
    <property type="term" value="F:glycoprotein-N-acetylgalactosamine 3-beta-galactosyltransferase activity"/>
    <property type="evidence" value="ECO:0007669"/>
    <property type="project" value="TreeGrafter"/>
</dbReference>
<evidence type="ECO:0000256" key="1">
    <source>
        <dbReference type="ARBA" id="ARBA00004606"/>
    </source>
</evidence>
<dbReference type="EMBL" id="UXUI01014553">
    <property type="protein sequence ID" value="VDD97671.1"/>
    <property type="molecule type" value="Genomic_DNA"/>
</dbReference>
<name>A0A0N4VQH6_ENTVE</name>
<dbReference type="InterPro" id="IPR026050">
    <property type="entry name" value="C1GALT1/C1GALT1_chp1"/>
</dbReference>
<organism evidence="9">
    <name type="scientific">Enterobius vermicularis</name>
    <name type="common">Human pinworm</name>
    <dbReference type="NCBI Taxonomy" id="51028"/>
    <lineage>
        <taxon>Eukaryota</taxon>
        <taxon>Metazoa</taxon>
        <taxon>Ecdysozoa</taxon>
        <taxon>Nematoda</taxon>
        <taxon>Chromadorea</taxon>
        <taxon>Rhabditida</taxon>
        <taxon>Spirurina</taxon>
        <taxon>Oxyuridomorpha</taxon>
        <taxon>Oxyuroidea</taxon>
        <taxon>Oxyuridae</taxon>
        <taxon>Enterobius</taxon>
    </lineage>
</organism>
<gene>
    <name evidence="7" type="ORF">EVEC_LOCUS12422</name>
</gene>
<evidence type="ECO:0000256" key="6">
    <source>
        <dbReference type="ARBA" id="ARBA00023136"/>
    </source>
</evidence>
<accession>A0A0N4VQH6</accession>
<comment type="similarity">
    <text evidence="2">Belongs to the glycosyltransferase 31 family. Beta3-Gal-T subfamily.</text>
</comment>
<keyword evidence="8" id="KW-1185">Reference proteome</keyword>
<dbReference type="OrthoDB" id="414175at2759"/>
<keyword evidence="5" id="KW-1133">Transmembrane helix</keyword>
<dbReference type="AlphaFoldDB" id="A0A0N4VQH6"/>
<comment type="subcellular location">
    <subcellularLocation>
        <location evidence="1">Membrane</location>
        <topology evidence="1">Single-pass type II membrane protein</topology>
    </subcellularLocation>
</comment>
<evidence type="ECO:0000256" key="5">
    <source>
        <dbReference type="ARBA" id="ARBA00022989"/>
    </source>
</evidence>
<keyword evidence="3" id="KW-0812">Transmembrane</keyword>
<keyword evidence="6" id="KW-0472">Membrane</keyword>
<reference evidence="7 8" key="2">
    <citation type="submission" date="2018-10" db="EMBL/GenBank/DDBJ databases">
        <authorList>
            <consortium name="Pathogen Informatics"/>
        </authorList>
    </citation>
    <scope>NUCLEOTIDE SEQUENCE [LARGE SCALE GENOMIC DNA]</scope>
</reference>
<protein>
    <submittedName>
        <fullName evidence="9">Glyco_hydro_cc domain-containing protein</fullName>
    </submittedName>
</protein>
<keyword evidence="4" id="KW-0735">Signal-anchor</keyword>
<sequence>MLPFGPLSHLSANHSLPAWFHKFMYYPYKQGEECCSDYMVSYHYINTATMYTLDFLVYHLRPYGLVIGEIVNEGDKQLNGMSLLEYAKQLSAENSKPIDSPVPVEEAEAVALKKKEKELQKEKA</sequence>